<feature type="binding site" evidence="9">
    <location>
        <begin position="43"/>
        <end position="44"/>
    </location>
    <ligand>
        <name>FMN</name>
        <dbReference type="ChEBI" id="CHEBI:58210"/>
    </ligand>
</feature>
<feature type="binding site" evidence="9">
    <location>
        <position position="125"/>
    </location>
    <ligand>
        <name>substrate</name>
    </ligand>
</feature>
<proteinExistence type="inferred from homology"/>
<dbReference type="FunFam" id="3.20.20.70:FF:000027">
    <property type="entry name" value="Dihydropyrimidine dehydrogenase [NADP(+)]"/>
    <property type="match status" value="1"/>
</dbReference>
<evidence type="ECO:0000256" key="5">
    <source>
        <dbReference type="ARBA" id="ARBA00022630"/>
    </source>
</evidence>
<name>A0A348HCC6_9GAMM</name>
<dbReference type="PIRSF" id="PIRSF000164">
    <property type="entry name" value="DHO_oxidase"/>
    <property type="match status" value="1"/>
</dbReference>
<dbReference type="InterPro" id="IPR005720">
    <property type="entry name" value="Dihydroorotate_DH_cat"/>
</dbReference>
<dbReference type="NCBIfam" id="TIGR01037">
    <property type="entry name" value="pyrD_sub1_fam"/>
    <property type="match status" value="1"/>
</dbReference>
<feature type="domain" description="Dihydroorotate dehydrogenase catalytic" evidence="10">
    <location>
        <begin position="4"/>
        <end position="282"/>
    </location>
</feature>
<evidence type="ECO:0000256" key="2">
    <source>
        <dbReference type="ARBA" id="ARBA00004725"/>
    </source>
</evidence>
<evidence type="ECO:0000259" key="10">
    <source>
        <dbReference type="Pfam" id="PF01180"/>
    </source>
</evidence>
<dbReference type="PROSITE" id="PS00911">
    <property type="entry name" value="DHODEHASE_1"/>
    <property type="match status" value="1"/>
</dbReference>
<dbReference type="AlphaFoldDB" id="A0A348HCC6"/>
<feature type="binding site" evidence="9">
    <location>
        <position position="163"/>
    </location>
    <ligand>
        <name>FMN</name>
        <dbReference type="ChEBI" id="CHEBI:58210"/>
    </ligand>
</feature>
<sequence>MIDLSVTVGGLTLKNPVMPASGTFAEELALLLDFDRLGALVTKTITADKRSGNPLPRVCELPGGMMNAIGIPSKGVDDFIEHTVPFYQRFDSPLIASISAPSATQFAALAARLSATPGIAGIEANISCPNIEAHGQSFAMHTASTAQVVSAMRAATSLPLWVKLTPNSGEVVNVAKAAESAGADAIVMGNTLLGLSIDVHARRPRLGNVMGGISGASIKPLMVRLTYQCAQALDIPIIGCGGIATAEDAIEYLLAGASAVQVGTATFIHPHAMQHVIQGLEAFCEQEGIAAVRTLTGGLNDAPGALFGATP</sequence>
<keyword evidence="4 9" id="KW-0963">Cytoplasm</keyword>
<dbReference type="PANTHER" id="PTHR48109:SF1">
    <property type="entry name" value="DIHYDROOROTATE DEHYDROGENASE (FUMARATE)"/>
    <property type="match status" value="1"/>
</dbReference>
<accession>A0A348HCC6</accession>
<dbReference type="GO" id="GO:0044205">
    <property type="term" value="P:'de novo' UMP biosynthetic process"/>
    <property type="evidence" value="ECO:0007669"/>
    <property type="project" value="UniProtKB-UniRule"/>
</dbReference>
<dbReference type="InterPro" id="IPR012135">
    <property type="entry name" value="Dihydroorotate_DH_1_2"/>
</dbReference>
<comment type="cofactor">
    <cofactor evidence="9">
        <name>FMN</name>
        <dbReference type="ChEBI" id="CHEBI:58210"/>
    </cofactor>
    <text evidence="9">Binds 1 FMN per subunit.</text>
</comment>
<evidence type="ECO:0000256" key="8">
    <source>
        <dbReference type="ARBA" id="ARBA00023002"/>
    </source>
</evidence>
<dbReference type="InterPro" id="IPR049622">
    <property type="entry name" value="Dihydroorotate_DH_I"/>
</dbReference>
<dbReference type="NCBIfam" id="NF005574">
    <property type="entry name" value="PRK07259.1"/>
    <property type="match status" value="1"/>
</dbReference>
<dbReference type="EMBL" id="AP018933">
    <property type="protein sequence ID" value="BBG29278.1"/>
    <property type="molecule type" value="Genomic_DNA"/>
</dbReference>
<feature type="binding site" evidence="9">
    <location>
        <begin position="263"/>
        <end position="264"/>
    </location>
    <ligand>
        <name>FMN</name>
        <dbReference type="ChEBI" id="CHEBI:58210"/>
    </ligand>
</feature>
<dbReference type="InterPro" id="IPR001295">
    <property type="entry name" value="Dihydroorotate_DH_CS"/>
</dbReference>
<evidence type="ECO:0000313" key="11">
    <source>
        <dbReference type="EMBL" id="BBG29278.1"/>
    </source>
</evidence>
<protein>
    <recommendedName>
        <fullName evidence="9">Dihydroorotate dehydrogenase</fullName>
        <shortName evidence="9">DHOD</shortName>
        <shortName evidence="9">DHODase</shortName>
        <shortName evidence="9">DHOdehase</shortName>
        <ecNumber evidence="9">1.3.-.-</ecNumber>
    </recommendedName>
</protein>
<dbReference type="KEGG" id="zpl:ZBT109_0490"/>
<keyword evidence="7 9" id="KW-0665">Pyrimidine biosynthesis</keyword>
<comment type="subcellular location">
    <subcellularLocation>
        <location evidence="1 9">Cytoplasm</location>
    </subcellularLocation>
</comment>
<dbReference type="InterPro" id="IPR013785">
    <property type="entry name" value="Aldolase_TIM"/>
</dbReference>
<dbReference type="SUPFAM" id="SSF51395">
    <property type="entry name" value="FMN-linked oxidoreductases"/>
    <property type="match status" value="1"/>
</dbReference>
<dbReference type="UniPathway" id="UPA00070"/>
<feature type="binding site" evidence="9">
    <location>
        <position position="125"/>
    </location>
    <ligand>
        <name>FMN</name>
        <dbReference type="ChEBI" id="CHEBI:58210"/>
    </ligand>
</feature>
<dbReference type="HAMAP" id="MF_00224">
    <property type="entry name" value="DHO_dh_type1"/>
    <property type="match status" value="1"/>
</dbReference>
<feature type="binding site" evidence="9">
    <location>
        <position position="43"/>
    </location>
    <ligand>
        <name>substrate</name>
    </ligand>
</feature>
<comment type="caution">
    <text evidence="9">Lacks conserved residue(s) required for the propagation of feature annotation.</text>
</comment>
<comment type="similarity">
    <text evidence="3 9">Belongs to the dihydroorotate dehydrogenase family. Type 1 subfamily.</text>
</comment>
<dbReference type="Proteomes" id="UP000267342">
    <property type="component" value="Chromosome"/>
</dbReference>
<dbReference type="PROSITE" id="PS00912">
    <property type="entry name" value="DHODEHASE_2"/>
    <property type="match status" value="1"/>
</dbReference>
<keyword evidence="8 9" id="KW-0560">Oxidoreductase</keyword>
<dbReference type="Pfam" id="PF01180">
    <property type="entry name" value="DHO_dh"/>
    <property type="match status" value="1"/>
</dbReference>
<keyword evidence="6 9" id="KW-0288">FMN</keyword>
<keyword evidence="5 9" id="KW-0285">Flavoprotein</keyword>
<dbReference type="OrthoDB" id="9794954at2"/>
<dbReference type="CDD" id="cd04740">
    <property type="entry name" value="DHOD_1B_like"/>
    <property type="match status" value="1"/>
</dbReference>
<comment type="pathway">
    <text evidence="2 9">Pyrimidine metabolism; UMP biosynthesis via de novo pathway.</text>
</comment>
<keyword evidence="12" id="KW-1185">Reference proteome</keyword>
<feature type="binding site" evidence="9">
    <location>
        <begin position="241"/>
        <end position="242"/>
    </location>
    <ligand>
        <name>FMN</name>
        <dbReference type="ChEBI" id="CHEBI:58210"/>
    </ligand>
</feature>
<dbReference type="PANTHER" id="PTHR48109">
    <property type="entry name" value="DIHYDROOROTATE DEHYDROGENASE (QUINONE), MITOCHONDRIAL-RELATED"/>
    <property type="match status" value="1"/>
</dbReference>
<dbReference type="RefSeq" id="WP_027704841.1">
    <property type="nucleotide sequence ID" value="NZ_AP018933.1"/>
</dbReference>
<dbReference type="InterPro" id="IPR024920">
    <property type="entry name" value="Dihydroorotate_DH_1"/>
</dbReference>
<evidence type="ECO:0000256" key="1">
    <source>
        <dbReference type="ARBA" id="ARBA00004496"/>
    </source>
</evidence>
<feature type="binding site" evidence="9">
    <location>
        <begin position="67"/>
        <end position="71"/>
    </location>
    <ligand>
        <name>substrate</name>
    </ligand>
</feature>
<dbReference type="Gene3D" id="3.20.20.70">
    <property type="entry name" value="Aldolase class I"/>
    <property type="match status" value="1"/>
</dbReference>
<dbReference type="GO" id="GO:0006207">
    <property type="term" value="P:'de novo' pyrimidine nucleobase biosynthetic process"/>
    <property type="evidence" value="ECO:0007669"/>
    <property type="project" value="InterPro"/>
</dbReference>
<dbReference type="GO" id="GO:0004152">
    <property type="term" value="F:dihydroorotate dehydrogenase activity"/>
    <property type="evidence" value="ECO:0007669"/>
    <property type="project" value="UniProtKB-UniRule"/>
</dbReference>
<comment type="catalytic activity">
    <reaction evidence="9">
        <text>(S)-dihydroorotate + A = orotate + AH2</text>
        <dbReference type="Rhea" id="RHEA:18073"/>
        <dbReference type="ChEBI" id="CHEBI:13193"/>
        <dbReference type="ChEBI" id="CHEBI:17499"/>
        <dbReference type="ChEBI" id="CHEBI:30839"/>
        <dbReference type="ChEBI" id="CHEBI:30864"/>
    </reaction>
</comment>
<dbReference type="InterPro" id="IPR050074">
    <property type="entry name" value="DHO_dehydrogenase"/>
</dbReference>
<dbReference type="GO" id="GO:0005737">
    <property type="term" value="C:cytoplasm"/>
    <property type="evidence" value="ECO:0007669"/>
    <property type="project" value="UniProtKB-SubCell"/>
</dbReference>
<evidence type="ECO:0000256" key="4">
    <source>
        <dbReference type="ARBA" id="ARBA00022490"/>
    </source>
</evidence>
<comment type="function">
    <text evidence="9">Catalyzes the conversion of dihydroorotate to orotate.</text>
</comment>
<feature type="binding site" evidence="9">
    <location>
        <position position="215"/>
    </location>
    <ligand>
        <name>FMN</name>
        <dbReference type="ChEBI" id="CHEBI:58210"/>
    </ligand>
</feature>
<organism evidence="11 12">
    <name type="scientific">Zymobacter palmae</name>
    <dbReference type="NCBI Taxonomy" id="33074"/>
    <lineage>
        <taxon>Bacteria</taxon>
        <taxon>Pseudomonadati</taxon>
        <taxon>Pseudomonadota</taxon>
        <taxon>Gammaproteobacteria</taxon>
        <taxon>Oceanospirillales</taxon>
        <taxon>Halomonadaceae</taxon>
        <taxon>Zymobacter group</taxon>
        <taxon>Zymobacter</taxon>
    </lineage>
</organism>
<reference evidence="11 12" key="1">
    <citation type="submission" date="2018-09" db="EMBL/GenBank/DDBJ databases">
        <title>Zymobacter palmae IAM14233 (=T109) whole genome analysis.</title>
        <authorList>
            <person name="Yanase H."/>
        </authorList>
    </citation>
    <scope>NUCLEOTIDE SEQUENCE [LARGE SCALE GENOMIC DNA]</scope>
    <source>
        <strain evidence="11 12">IAM14233</strain>
    </source>
</reference>
<feature type="active site" description="Nucleophile" evidence="9">
    <location>
        <position position="128"/>
    </location>
</feature>
<dbReference type="InterPro" id="IPR033888">
    <property type="entry name" value="DHOD_1B"/>
</dbReference>
<evidence type="ECO:0000256" key="7">
    <source>
        <dbReference type="ARBA" id="ARBA00022975"/>
    </source>
</evidence>
<evidence type="ECO:0000256" key="3">
    <source>
        <dbReference type="ARBA" id="ARBA00008008"/>
    </source>
</evidence>
<dbReference type="STRING" id="1123510.GCA_000620025_01453"/>
<feature type="binding site" evidence="9">
    <location>
        <position position="21"/>
    </location>
    <ligand>
        <name>FMN</name>
        <dbReference type="ChEBI" id="CHEBI:58210"/>
    </ligand>
</feature>
<dbReference type="EC" id="1.3.-.-" evidence="9"/>
<gene>
    <name evidence="9" type="primary">pyrD</name>
    <name evidence="11" type="ORF">ZBT109_0490</name>
</gene>
<evidence type="ECO:0000256" key="6">
    <source>
        <dbReference type="ARBA" id="ARBA00022643"/>
    </source>
</evidence>
<evidence type="ECO:0000313" key="12">
    <source>
        <dbReference type="Proteomes" id="UP000267342"/>
    </source>
</evidence>
<feature type="binding site" evidence="9">
    <location>
        <begin position="190"/>
        <end position="191"/>
    </location>
    <ligand>
        <name>substrate</name>
    </ligand>
</feature>
<evidence type="ECO:0000256" key="9">
    <source>
        <dbReference type="HAMAP-Rule" id="MF_00224"/>
    </source>
</evidence>